<dbReference type="EMBL" id="JAMSLR010000009">
    <property type="protein sequence ID" value="MCM8750007.1"/>
    <property type="molecule type" value="Genomic_DNA"/>
</dbReference>
<name>A0AA41WDH4_9BACT</name>
<accession>A0AA41WDH4</accession>
<evidence type="ECO:0000313" key="3">
    <source>
        <dbReference type="Proteomes" id="UP001165306"/>
    </source>
</evidence>
<dbReference type="Proteomes" id="UP001165306">
    <property type="component" value="Unassembled WGS sequence"/>
</dbReference>
<comment type="caution">
    <text evidence="2">The sequence shown here is derived from an EMBL/GenBank/DDBJ whole genome shotgun (WGS) entry which is preliminary data.</text>
</comment>
<reference evidence="2" key="1">
    <citation type="submission" date="2022-06" db="EMBL/GenBank/DDBJ databases">
        <title>CFH 74404 Thermomicrobiaceae sp.</title>
        <authorList>
            <person name="Ming H."/>
            <person name="Li W.-J."/>
            <person name="Zhao Z."/>
        </authorList>
    </citation>
    <scope>NUCLEOTIDE SEQUENCE</scope>
    <source>
        <strain evidence="2">CFH 74404</strain>
    </source>
</reference>
<keyword evidence="3" id="KW-1185">Reference proteome</keyword>
<gene>
    <name evidence="2" type="ORF">NET02_12690</name>
</gene>
<feature type="region of interest" description="Disordered" evidence="1">
    <location>
        <begin position="127"/>
        <end position="152"/>
    </location>
</feature>
<dbReference type="AlphaFoldDB" id="A0AA41WDH4"/>
<organism evidence="2 3">
    <name type="scientific">Thermalbibacter longus</name>
    <dbReference type="NCBI Taxonomy" id="2951981"/>
    <lineage>
        <taxon>Bacteria</taxon>
        <taxon>Pseudomonadati</taxon>
        <taxon>Thermomicrobiota</taxon>
        <taxon>Thermomicrobia</taxon>
        <taxon>Thermomicrobiales</taxon>
        <taxon>Thermomicrobiaceae</taxon>
        <taxon>Thermalbibacter</taxon>
    </lineage>
</organism>
<protein>
    <submittedName>
        <fullName evidence="2">Uncharacterized protein</fullName>
    </submittedName>
</protein>
<evidence type="ECO:0000256" key="1">
    <source>
        <dbReference type="SAM" id="MobiDB-lite"/>
    </source>
</evidence>
<evidence type="ECO:0000313" key="2">
    <source>
        <dbReference type="EMBL" id="MCM8750007.1"/>
    </source>
</evidence>
<sequence>MTSDSDPVVHHPVRQVMAAIKAAGSPAEIARVVGDYLDALSVRAPPGHQIAETGDSLGPDRTLGLSPVQALVAAVVRCAVADCRQGRREACRWLRGDARAWLALVLGDAALDYATQRLADLADQIERVNNRPRKEQRDEDDRRPDPEGRCRS</sequence>
<dbReference type="RefSeq" id="WP_284057793.1">
    <property type="nucleotide sequence ID" value="NZ_JAMSLR010000009.1"/>
</dbReference>
<proteinExistence type="predicted"/>